<keyword evidence="8" id="KW-1185">Reference proteome</keyword>
<dbReference type="Gene3D" id="3.30.40.10">
    <property type="entry name" value="Zinc/RING finger domain, C3HC4 (zinc finger)"/>
    <property type="match status" value="1"/>
</dbReference>
<dbReference type="AlphaFoldDB" id="A0A6J8ACD0"/>
<keyword evidence="3" id="KW-0862">Zinc</keyword>
<evidence type="ECO:0000256" key="4">
    <source>
        <dbReference type="PROSITE-ProRule" id="PRU00146"/>
    </source>
</evidence>
<dbReference type="OrthoDB" id="6277218at2759"/>
<evidence type="ECO:0000256" key="2">
    <source>
        <dbReference type="ARBA" id="ARBA00022771"/>
    </source>
</evidence>
<reference evidence="7 8" key="1">
    <citation type="submission" date="2020-06" db="EMBL/GenBank/DDBJ databases">
        <authorList>
            <person name="Li R."/>
            <person name="Bekaert M."/>
        </authorList>
    </citation>
    <scope>NUCLEOTIDE SEQUENCE [LARGE SCALE GENOMIC DNA]</scope>
    <source>
        <strain evidence="8">wild</strain>
    </source>
</reference>
<evidence type="ECO:0000256" key="5">
    <source>
        <dbReference type="SAM" id="MobiDB-lite"/>
    </source>
</evidence>
<dbReference type="Proteomes" id="UP000507470">
    <property type="component" value="Unassembled WGS sequence"/>
</dbReference>
<organism evidence="7 8">
    <name type="scientific">Mytilus coruscus</name>
    <name type="common">Sea mussel</name>
    <dbReference type="NCBI Taxonomy" id="42192"/>
    <lineage>
        <taxon>Eukaryota</taxon>
        <taxon>Metazoa</taxon>
        <taxon>Spiralia</taxon>
        <taxon>Lophotrochozoa</taxon>
        <taxon>Mollusca</taxon>
        <taxon>Bivalvia</taxon>
        <taxon>Autobranchia</taxon>
        <taxon>Pteriomorphia</taxon>
        <taxon>Mytilida</taxon>
        <taxon>Mytiloidea</taxon>
        <taxon>Mytilidae</taxon>
        <taxon>Mytilinae</taxon>
        <taxon>Mytilus</taxon>
    </lineage>
</organism>
<sequence>MAIEHSIEILGLPPHISHFLQPLDQTFHPLRSGYSELALNIGLVKADMVIKKNKFAIVLQQTQDKAWTPHVIKQGFRKTGLYPLNSTAIDKSFIRPNSTTTIQTEDPSLENVETTLNDTCKTCGRAITNPLVKAGLVDKDLHDILVLGDITKSDKPNNKRLTGARIYTGQEMRDELKRKAEEQKEKEEGLKQRKAVKEVKRIEKQNVIKMKQSKRKAKSTKTSTERKKVHKKSDQSEESRHRVNQHIITVTGEVHTEINRAKESDSEEQIKLCRPRIAEDDDDDGMFTCGVCATRGKKTNEQNGILWVGCDRDGCPLNWYHYDCLSRGDQLTIDMSLLFSEVKWMCPVCVEKE</sequence>
<accession>A0A6J8ACD0</accession>
<keyword evidence="1" id="KW-0479">Metal-binding</keyword>
<evidence type="ECO:0000256" key="1">
    <source>
        <dbReference type="ARBA" id="ARBA00022723"/>
    </source>
</evidence>
<dbReference type="PROSITE" id="PS50016">
    <property type="entry name" value="ZF_PHD_2"/>
    <property type="match status" value="1"/>
</dbReference>
<dbReference type="SUPFAM" id="SSF57903">
    <property type="entry name" value="FYVE/PHD zinc finger"/>
    <property type="match status" value="1"/>
</dbReference>
<feature type="compositionally biased region" description="Basic and acidic residues" evidence="5">
    <location>
        <begin position="232"/>
        <end position="241"/>
    </location>
</feature>
<keyword evidence="2 4" id="KW-0863">Zinc-finger</keyword>
<evidence type="ECO:0000256" key="3">
    <source>
        <dbReference type="ARBA" id="ARBA00022833"/>
    </source>
</evidence>
<dbReference type="EMBL" id="CACVKT020001114">
    <property type="protein sequence ID" value="CAC5365281.1"/>
    <property type="molecule type" value="Genomic_DNA"/>
</dbReference>
<proteinExistence type="predicted"/>
<feature type="domain" description="PHD-type" evidence="6">
    <location>
        <begin position="286"/>
        <end position="352"/>
    </location>
</feature>
<dbReference type="SMART" id="SM00249">
    <property type="entry name" value="PHD"/>
    <property type="match status" value="1"/>
</dbReference>
<dbReference type="InterPro" id="IPR011011">
    <property type="entry name" value="Znf_FYVE_PHD"/>
</dbReference>
<dbReference type="InterPro" id="IPR019786">
    <property type="entry name" value="Zinc_finger_PHD-type_CS"/>
</dbReference>
<dbReference type="InterPro" id="IPR013083">
    <property type="entry name" value="Znf_RING/FYVE/PHD"/>
</dbReference>
<dbReference type="GO" id="GO:0008270">
    <property type="term" value="F:zinc ion binding"/>
    <property type="evidence" value="ECO:0007669"/>
    <property type="project" value="UniProtKB-KW"/>
</dbReference>
<dbReference type="InterPro" id="IPR001965">
    <property type="entry name" value="Znf_PHD"/>
</dbReference>
<name>A0A6J8ACD0_MYTCO</name>
<evidence type="ECO:0000313" key="7">
    <source>
        <dbReference type="EMBL" id="CAC5365281.1"/>
    </source>
</evidence>
<feature type="region of interest" description="Disordered" evidence="5">
    <location>
        <begin position="201"/>
        <end position="242"/>
    </location>
</feature>
<gene>
    <name evidence="7" type="ORF">MCOR_6019</name>
</gene>
<protein>
    <recommendedName>
        <fullName evidence="6">PHD-type domain-containing protein</fullName>
    </recommendedName>
</protein>
<evidence type="ECO:0000259" key="6">
    <source>
        <dbReference type="PROSITE" id="PS50016"/>
    </source>
</evidence>
<dbReference type="InterPro" id="IPR019787">
    <property type="entry name" value="Znf_PHD-finger"/>
</dbReference>
<evidence type="ECO:0000313" key="8">
    <source>
        <dbReference type="Proteomes" id="UP000507470"/>
    </source>
</evidence>
<dbReference type="PROSITE" id="PS01359">
    <property type="entry name" value="ZF_PHD_1"/>
    <property type="match status" value="1"/>
</dbReference>